<evidence type="ECO:0000313" key="2">
    <source>
        <dbReference type="Proteomes" id="UP000821845"/>
    </source>
</evidence>
<protein>
    <submittedName>
        <fullName evidence="1">Uncharacterized protein</fullName>
    </submittedName>
</protein>
<gene>
    <name evidence="1" type="ORF">HPB50_009758</name>
</gene>
<proteinExistence type="predicted"/>
<organism evidence="1 2">
    <name type="scientific">Hyalomma asiaticum</name>
    <name type="common">Tick</name>
    <dbReference type="NCBI Taxonomy" id="266040"/>
    <lineage>
        <taxon>Eukaryota</taxon>
        <taxon>Metazoa</taxon>
        <taxon>Ecdysozoa</taxon>
        <taxon>Arthropoda</taxon>
        <taxon>Chelicerata</taxon>
        <taxon>Arachnida</taxon>
        <taxon>Acari</taxon>
        <taxon>Parasitiformes</taxon>
        <taxon>Ixodida</taxon>
        <taxon>Ixodoidea</taxon>
        <taxon>Ixodidae</taxon>
        <taxon>Hyalomminae</taxon>
        <taxon>Hyalomma</taxon>
    </lineage>
</organism>
<keyword evidence="2" id="KW-1185">Reference proteome</keyword>
<evidence type="ECO:0000313" key="1">
    <source>
        <dbReference type="EMBL" id="KAH6927869.1"/>
    </source>
</evidence>
<dbReference type="EMBL" id="CM023486">
    <property type="protein sequence ID" value="KAH6927869.1"/>
    <property type="molecule type" value="Genomic_DNA"/>
</dbReference>
<accession>A0ACB7S1F8</accession>
<name>A0ACB7S1F8_HYAAI</name>
<dbReference type="Proteomes" id="UP000821845">
    <property type="component" value="Chromosome 6"/>
</dbReference>
<sequence length="196" mass="21590">MLLSHSRPPEESRESAAIIRKKPTRARGIRNLALAKRRRSSGQNPHRLRSGPWVPVVPPATPRGLQRVITSTSDATPTEKSRHNTPSLLHVIFVTAPSSRWPSTPVKSHASHHFGRVRSSADLFLATVRRRGRSPARRPLGRHPLHACGPNARIREELRDPVDDLGALASITMGARVAWLPGLEKRAAKQACKCAP</sequence>
<reference evidence="1" key="1">
    <citation type="submission" date="2020-05" db="EMBL/GenBank/DDBJ databases">
        <title>Large-scale comparative analyses of tick genomes elucidate their genetic diversity and vector capacities.</title>
        <authorList>
            <person name="Jia N."/>
            <person name="Wang J."/>
            <person name="Shi W."/>
            <person name="Du L."/>
            <person name="Sun Y."/>
            <person name="Zhan W."/>
            <person name="Jiang J."/>
            <person name="Wang Q."/>
            <person name="Zhang B."/>
            <person name="Ji P."/>
            <person name="Sakyi L.B."/>
            <person name="Cui X."/>
            <person name="Yuan T."/>
            <person name="Jiang B."/>
            <person name="Yang W."/>
            <person name="Lam T.T.-Y."/>
            <person name="Chang Q."/>
            <person name="Ding S."/>
            <person name="Wang X."/>
            <person name="Zhu J."/>
            <person name="Ruan X."/>
            <person name="Zhao L."/>
            <person name="Wei J."/>
            <person name="Que T."/>
            <person name="Du C."/>
            <person name="Cheng J."/>
            <person name="Dai P."/>
            <person name="Han X."/>
            <person name="Huang E."/>
            <person name="Gao Y."/>
            <person name="Liu J."/>
            <person name="Shao H."/>
            <person name="Ye R."/>
            <person name="Li L."/>
            <person name="Wei W."/>
            <person name="Wang X."/>
            <person name="Wang C."/>
            <person name="Yang T."/>
            <person name="Huo Q."/>
            <person name="Li W."/>
            <person name="Guo W."/>
            <person name="Chen H."/>
            <person name="Zhou L."/>
            <person name="Ni X."/>
            <person name="Tian J."/>
            <person name="Zhou Y."/>
            <person name="Sheng Y."/>
            <person name="Liu T."/>
            <person name="Pan Y."/>
            <person name="Xia L."/>
            <person name="Li J."/>
            <person name="Zhao F."/>
            <person name="Cao W."/>
        </authorList>
    </citation>
    <scope>NUCLEOTIDE SEQUENCE</scope>
    <source>
        <strain evidence="1">Hyas-2018</strain>
    </source>
</reference>
<comment type="caution">
    <text evidence="1">The sequence shown here is derived from an EMBL/GenBank/DDBJ whole genome shotgun (WGS) entry which is preliminary data.</text>
</comment>